<gene>
    <name evidence="11" type="primary">tyrS_18</name>
    <name evidence="11" type="ORF">SDC9_50079</name>
</gene>
<dbReference type="PANTHER" id="PTHR11766">
    <property type="entry name" value="TYROSYL-TRNA SYNTHETASE"/>
    <property type="match status" value="1"/>
</dbReference>
<dbReference type="Pfam" id="PF22421">
    <property type="entry name" value="SYY_C-terminal"/>
    <property type="match status" value="1"/>
</dbReference>
<dbReference type="HAMAP" id="MF_02006">
    <property type="entry name" value="Tyr_tRNA_synth_type1"/>
    <property type="match status" value="1"/>
</dbReference>
<sequence length="409" mass="45695">MGVFEDLKARGLIAQLTNEDSIRELMNSGGATFYIGYDATADSLHVGHYLQLATSARLQQAGNKPIVLLGGGTTMVGDPSGRNDMRKIMTREMINHNAECFKVQMAKFIDFNKPGAVMADNADWLLDLNYVNFLREVGIHFSVNRMLAAECYKSRLEEGLTFFELNYMIMQSYDFAVLHKKYGCNMQCGGDDQWSNIIYGIELVRRMYGDEVYGATFSLLTTSEGKKMGKSQSGAIWLDPNKTPPYDFFQYWRNVEDADVIRCLKMLTFLPVEQIDEEFGKLEGKDLNRAKETLAYELTKTVHGEEEANKALAAAKQVFESAGVSDDMPTKEIAATDFENNMIGLLDLLVKTDIAPSKAEARRLVEQGGIVLGDIKVEDAKATVGKDLFDGGFVIVKKGKKNFYKVTLK</sequence>
<evidence type="ECO:0000256" key="8">
    <source>
        <dbReference type="ARBA" id="ARBA00033323"/>
    </source>
</evidence>
<keyword evidence="4" id="KW-0067">ATP-binding</keyword>
<keyword evidence="7" id="KW-0030">Aminoacyl-tRNA synthetase</keyword>
<dbReference type="InterPro" id="IPR024107">
    <property type="entry name" value="Tyr-tRNA-ligase_bac_1"/>
</dbReference>
<dbReference type="Pfam" id="PF00579">
    <property type="entry name" value="tRNA-synt_1b"/>
    <property type="match status" value="1"/>
</dbReference>
<dbReference type="InterPro" id="IPR002307">
    <property type="entry name" value="Tyr-tRNA-ligase"/>
</dbReference>
<protein>
    <recommendedName>
        <fullName evidence="1">tyrosine--tRNA ligase</fullName>
        <ecNumber evidence="1">6.1.1.1</ecNumber>
    </recommendedName>
    <alternativeName>
        <fullName evidence="8">Tyrosyl-tRNA synthetase</fullName>
    </alternativeName>
</protein>
<dbReference type="NCBIfam" id="TIGR00234">
    <property type="entry name" value="tyrS"/>
    <property type="match status" value="1"/>
</dbReference>
<dbReference type="CDD" id="cd00165">
    <property type="entry name" value="S4"/>
    <property type="match status" value="1"/>
</dbReference>
<dbReference type="FunFam" id="1.10.240.10:FF:000001">
    <property type="entry name" value="Tyrosine--tRNA ligase"/>
    <property type="match status" value="1"/>
</dbReference>
<dbReference type="PANTHER" id="PTHR11766:SF0">
    <property type="entry name" value="TYROSINE--TRNA LIGASE, MITOCHONDRIAL"/>
    <property type="match status" value="1"/>
</dbReference>
<keyword evidence="3" id="KW-0547">Nucleotide-binding</keyword>
<evidence type="ECO:0000256" key="2">
    <source>
        <dbReference type="ARBA" id="ARBA00022598"/>
    </source>
</evidence>
<dbReference type="Gene3D" id="3.40.50.620">
    <property type="entry name" value="HUPs"/>
    <property type="match status" value="1"/>
</dbReference>
<feature type="domain" description="Tyrosine--tRNA ligase SYY-like C-terminal" evidence="10">
    <location>
        <begin position="331"/>
        <end position="404"/>
    </location>
</feature>
<evidence type="ECO:0000259" key="10">
    <source>
        <dbReference type="Pfam" id="PF22421"/>
    </source>
</evidence>
<dbReference type="InterPro" id="IPR014729">
    <property type="entry name" value="Rossmann-like_a/b/a_fold"/>
</dbReference>
<dbReference type="PRINTS" id="PR01040">
    <property type="entry name" value="TRNASYNTHTYR"/>
</dbReference>
<evidence type="ECO:0000256" key="7">
    <source>
        <dbReference type="ARBA" id="ARBA00023146"/>
    </source>
</evidence>
<dbReference type="GO" id="GO:0003723">
    <property type="term" value="F:RNA binding"/>
    <property type="evidence" value="ECO:0007669"/>
    <property type="project" value="UniProtKB-KW"/>
</dbReference>
<dbReference type="GO" id="GO:0004831">
    <property type="term" value="F:tyrosine-tRNA ligase activity"/>
    <property type="evidence" value="ECO:0007669"/>
    <property type="project" value="UniProtKB-EC"/>
</dbReference>
<name>A0A644WJ58_9ZZZZ</name>
<dbReference type="PROSITE" id="PS50889">
    <property type="entry name" value="S4"/>
    <property type="match status" value="1"/>
</dbReference>
<proteinExistence type="inferred from homology"/>
<comment type="catalytic activity">
    <reaction evidence="9">
        <text>tRNA(Tyr) + L-tyrosine + ATP = L-tyrosyl-tRNA(Tyr) + AMP + diphosphate + H(+)</text>
        <dbReference type="Rhea" id="RHEA:10220"/>
        <dbReference type="Rhea" id="RHEA-COMP:9706"/>
        <dbReference type="Rhea" id="RHEA-COMP:9707"/>
        <dbReference type="ChEBI" id="CHEBI:15378"/>
        <dbReference type="ChEBI" id="CHEBI:30616"/>
        <dbReference type="ChEBI" id="CHEBI:33019"/>
        <dbReference type="ChEBI" id="CHEBI:58315"/>
        <dbReference type="ChEBI" id="CHEBI:78442"/>
        <dbReference type="ChEBI" id="CHEBI:78536"/>
        <dbReference type="ChEBI" id="CHEBI:456215"/>
        <dbReference type="EC" id="6.1.1.1"/>
    </reaction>
</comment>
<dbReference type="Gene3D" id="3.10.290.10">
    <property type="entry name" value="RNA-binding S4 domain"/>
    <property type="match status" value="1"/>
</dbReference>
<evidence type="ECO:0000256" key="5">
    <source>
        <dbReference type="ARBA" id="ARBA00022884"/>
    </source>
</evidence>
<evidence type="ECO:0000256" key="9">
    <source>
        <dbReference type="ARBA" id="ARBA00048248"/>
    </source>
</evidence>
<dbReference type="AlphaFoldDB" id="A0A644WJ58"/>
<dbReference type="InterPro" id="IPR024088">
    <property type="entry name" value="Tyr-tRNA-ligase_bac-type"/>
</dbReference>
<evidence type="ECO:0000256" key="6">
    <source>
        <dbReference type="ARBA" id="ARBA00022917"/>
    </source>
</evidence>
<dbReference type="GO" id="GO:0005829">
    <property type="term" value="C:cytosol"/>
    <property type="evidence" value="ECO:0007669"/>
    <property type="project" value="TreeGrafter"/>
</dbReference>
<dbReference type="Gene3D" id="1.10.240.10">
    <property type="entry name" value="Tyrosyl-Transfer RNA Synthetase"/>
    <property type="match status" value="1"/>
</dbReference>
<dbReference type="GO" id="GO:0005524">
    <property type="term" value="F:ATP binding"/>
    <property type="evidence" value="ECO:0007669"/>
    <property type="project" value="UniProtKB-KW"/>
</dbReference>
<dbReference type="InterPro" id="IPR054608">
    <property type="entry name" value="SYY-like_C"/>
</dbReference>
<evidence type="ECO:0000256" key="3">
    <source>
        <dbReference type="ARBA" id="ARBA00022741"/>
    </source>
</evidence>
<dbReference type="SUPFAM" id="SSF52374">
    <property type="entry name" value="Nucleotidylyl transferase"/>
    <property type="match status" value="1"/>
</dbReference>
<comment type="caution">
    <text evidence="11">The sequence shown here is derived from an EMBL/GenBank/DDBJ whole genome shotgun (WGS) entry which is preliminary data.</text>
</comment>
<dbReference type="SUPFAM" id="SSF55174">
    <property type="entry name" value="Alpha-L RNA-binding motif"/>
    <property type="match status" value="1"/>
</dbReference>
<dbReference type="EC" id="6.1.1.1" evidence="1"/>
<keyword evidence="6" id="KW-0648">Protein biosynthesis</keyword>
<accession>A0A644WJ58</accession>
<dbReference type="GO" id="GO:0006437">
    <property type="term" value="P:tyrosyl-tRNA aminoacylation"/>
    <property type="evidence" value="ECO:0007669"/>
    <property type="project" value="InterPro"/>
</dbReference>
<dbReference type="CDD" id="cd00805">
    <property type="entry name" value="TyrRS_core"/>
    <property type="match status" value="1"/>
</dbReference>
<evidence type="ECO:0000256" key="4">
    <source>
        <dbReference type="ARBA" id="ARBA00022840"/>
    </source>
</evidence>
<dbReference type="EMBL" id="VSSQ01000983">
    <property type="protein sequence ID" value="MPM03812.1"/>
    <property type="molecule type" value="Genomic_DNA"/>
</dbReference>
<evidence type="ECO:0000256" key="1">
    <source>
        <dbReference type="ARBA" id="ARBA00013160"/>
    </source>
</evidence>
<keyword evidence="2 11" id="KW-0436">Ligase</keyword>
<dbReference type="InterPro" id="IPR002305">
    <property type="entry name" value="aa-tRNA-synth_Ic"/>
</dbReference>
<reference evidence="11" key="1">
    <citation type="submission" date="2019-08" db="EMBL/GenBank/DDBJ databases">
        <authorList>
            <person name="Kucharzyk K."/>
            <person name="Murdoch R.W."/>
            <person name="Higgins S."/>
            <person name="Loffler F."/>
        </authorList>
    </citation>
    <scope>NUCLEOTIDE SEQUENCE</scope>
</reference>
<organism evidence="11">
    <name type="scientific">bioreactor metagenome</name>
    <dbReference type="NCBI Taxonomy" id="1076179"/>
    <lineage>
        <taxon>unclassified sequences</taxon>
        <taxon>metagenomes</taxon>
        <taxon>ecological metagenomes</taxon>
    </lineage>
</organism>
<keyword evidence="5" id="KW-0694">RNA-binding</keyword>
<dbReference type="InterPro" id="IPR036986">
    <property type="entry name" value="S4_RNA-bd_sf"/>
</dbReference>
<evidence type="ECO:0000313" key="11">
    <source>
        <dbReference type="EMBL" id="MPM03812.1"/>
    </source>
</evidence>